<proteinExistence type="predicted"/>
<accession>A0A4C1T829</accession>
<sequence>MASCTPSGAGGEATWNERSPIIRLLGRSAGCGTSAGTGLGRVRRQRRKIGESHPLDHGRCVFLGHCQEGTRCITDDMVLVG</sequence>
<comment type="caution">
    <text evidence="1">The sequence shown here is derived from an EMBL/GenBank/DDBJ whole genome shotgun (WGS) entry which is preliminary data.</text>
</comment>
<protein>
    <submittedName>
        <fullName evidence="1">Uncharacterized protein</fullName>
    </submittedName>
</protein>
<dbReference type="AlphaFoldDB" id="A0A4C1T829"/>
<name>A0A4C1T829_EUMVA</name>
<dbReference type="EMBL" id="BGZK01000040">
    <property type="protein sequence ID" value="GBP10345.1"/>
    <property type="molecule type" value="Genomic_DNA"/>
</dbReference>
<dbReference type="Proteomes" id="UP000299102">
    <property type="component" value="Unassembled WGS sequence"/>
</dbReference>
<keyword evidence="2" id="KW-1185">Reference proteome</keyword>
<reference evidence="1 2" key="1">
    <citation type="journal article" date="2019" name="Commun. Biol.">
        <title>The bagworm genome reveals a unique fibroin gene that provides high tensile strength.</title>
        <authorList>
            <person name="Kono N."/>
            <person name="Nakamura H."/>
            <person name="Ohtoshi R."/>
            <person name="Tomita M."/>
            <person name="Numata K."/>
            <person name="Arakawa K."/>
        </authorList>
    </citation>
    <scope>NUCLEOTIDE SEQUENCE [LARGE SCALE GENOMIC DNA]</scope>
</reference>
<evidence type="ECO:0000313" key="2">
    <source>
        <dbReference type="Proteomes" id="UP000299102"/>
    </source>
</evidence>
<gene>
    <name evidence="1" type="ORF">EVAR_5659_1</name>
</gene>
<organism evidence="1 2">
    <name type="scientific">Eumeta variegata</name>
    <name type="common">Bagworm moth</name>
    <name type="synonym">Eumeta japonica</name>
    <dbReference type="NCBI Taxonomy" id="151549"/>
    <lineage>
        <taxon>Eukaryota</taxon>
        <taxon>Metazoa</taxon>
        <taxon>Ecdysozoa</taxon>
        <taxon>Arthropoda</taxon>
        <taxon>Hexapoda</taxon>
        <taxon>Insecta</taxon>
        <taxon>Pterygota</taxon>
        <taxon>Neoptera</taxon>
        <taxon>Endopterygota</taxon>
        <taxon>Lepidoptera</taxon>
        <taxon>Glossata</taxon>
        <taxon>Ditrysia</taxon>
        <taxon>Tineoidea</taxon>
        <taxon>Psychidae</taxon>
        <taxon>Oiketicinae</taxon>
        <taxon>Eumeta</taxon>
    </lineage>
</organism>
<evidence type="ECO:0000313" key="1">
    <source>
        <dbReference type="EMBL" id="GBP10345.1"/>
    </source>
</evidence>